<dbReference type="EMBL" id="ABJB010128698">
    <property type="status" value="NOT_ANNOTATED_CDS"/>
    <property type="molecule type" value="Genomic_DNA"/>
</dbReference>
<dbReference type="PANTHER" id="PTHR10183:SF433">
    <property type="entry name" value="CALPAIN-A-RELATED"/>
    <property type="match status" value="1"/>
</dbReference>
<comment type="caution">
    <text evidence="6">Lacks conserved residue(s) required for the propagation of feature annotation.</text>
</comment>
<keyword evidence="11" id="KW-1185">Reference proteome</keyword>
<feature type="active site" evidence="5">
    <location>
        <position position="177"/>
    </location>
</feature>
<dbReference type="EMBL" id="ABJB010380867">
    <property type="status" value="NOT_ANNOTATED_CDS"/>
    <property type="molecule type" value="Genomic_DNA"/>
</dbReference>
<dbReference type="InterPro" id="IPR002048">
    <property type="entry name" value="EF_hand_dom"/>
</dbReference>
<dbReference type="PROSITE" id="PS00018">
    <property type="entry name" value="EF_HAND_1"/>
    <property type="match status" value="1"/>
</dbReference>
<dbReference type="SUPFAM" id="SSF54001">
    <property type="entry name" value="Cysteine proteinases"/>
    <property type="match status" value="1"/>
</dbReference>
<dbReference type="InterPro" id="IPR022682">
    <property type="entry name" value="Calpain_domain_III"/>
</dbReference>
<feature type="domain" description="Calpain catalytic" evidence="7">
    <location>
        <begin position="1"/>
        <end position="210"/>
    </location>
</feature>
<dbReference type="GO" id="GO:0005737">
    <property type="term" value="C:cytoplasm"/>
    <property type="evidence" value="ECO:0000318"/>
    <property type="project" value="GO_Central"/>
</dbReference>
<evidence type="ECO:0000256" key="2">
    <source>
        <dbReference type="ARBA" id="ARBA00022670"/>
    </source>
</evidence>
<evidence type="ECO:0000313" key="9">
    <source>
        <dbReference type="EMBL" id="EEC04334.1"/>
    </source>
</evidence>
<dbReference type="InterPro" id="IPR038765">
    <property type="entry name" value="Papain-like_cys_pep_sf"/>
</dbReference>
<feature type="domain" description="EF-hand" evidence="8">
    <location>
        <begin position="329"/>
        <end position="359"/>
    </location>
</feature>
<dbReference type="HOGENOM" id="CLU_736266_0_0_1"/>
<dbReference type="InParanoid" id="B7PCL2"/>
<dbReference type="EMBL" id="ABJB010082089">
    <property type="status" value="NOT_ANNOTATED_CDS"/>
    <property type="molecule type" value="Genomic_DNA"/>
</dbReference>
<evidence type="ECO:0000256" key="1">
    <source>
        <dbReference type="ARBA" id="ARBA00007623"/>
    </source>
</evidence>
<dbReference type="InterPro" id="IPR001300">
    <property type="entry name" value="Peptidase_C2_calpain_cat"/>
</dbReference>
<dbReference type="SUPFAM" id="SSF49758">
    <property type="entry name" value="Calpain large subunit, middle domain (domain III)"/>
    <property type="match status" value="1"/>
</dbReference>
<accession>B7PCL2</accession>
<feature type="active site" evidence="5">
    <location>
        <position position="152"/>
    </location>
</feature>
<keyword evidence="3 9" id="KW-0378">Hydrolase</keyword>
<proteinExistence type="inferred from homology"/>
<dbReference type="EMBL" id="ABJB011012955">
    <property type="status" value="NOT_ANNOTATED_CDS"/>
    <property type="molecule type" value="Genomic_DNA"/>
</dbReference>
<protein>
    <submittedName>
        <fullName evidence="9 10">Calcium-dependent cysteine protease, putative</fullName>
        <ecNumber evidence="9">3.4.22.52</ecNumber>
    </submittedName>
</protein>
<evidence type="ECO:0000256" key="4">
    <source>
        <dbReference type="ARBA" id="ARBA00022837"/>
    </source>
</evidence>
<dbReference type="GO" id="GO:0005509">
    <property type="term" value="F:calcium ion binding"/>
    <property type="evidence" value="ECO:0007669"/>
    <property type="project" value="InterPro"/>
</dbReference>
<evidence type="ECO:0000259" key="8">
    <source>
        <dbReference type="PROSITE" id="PS50222"/>
    </source>
</evidence>
<evidence type="ECO:0000256" key="5">
    <source>
        <dbReference type="PIRSR" id="PIRSR622684-1"/>
    </source>
</evidence>
<dbReference type="EMBL" id="ABJB010087688">
    <property type="status" value="NOT_ANNOTATED_CDS"/>
    <property type="molecule type" value="Genomic_DNA"/>
</dbReference>
<gene>
    <name evidence="9" type="ORF">IscW_ISCW002386</name>
</gene>
<dbReference type="InterPro" id="IPR022684">
    <property type="entry name" value="Calpain_cysteine_protease"/>
</dbReference>
<evidence type="ECO:0000313" key="11">
    <source>
        <dbReference type="Proteomes" id="UP000001555"/>
    </source>
</evidence>
<dbReference type="EMBL" id="ABJB010103420">
    <property type="status" value="NOT_ANNOTATED_CDS"/>
    <property type="molecule type" value="Genomic_DNA"/>
</dbReference>
<evidence type="ECO:0000313" key="10">
    <source>
        <dbReference type="EnsemblMetazoa" id="ISCW002386-PA"/>
    </source>
</evidence>
<dbReference type="VEuPathDB" id="VectorBase:ISCW002386"/>
<dbReference type="GO" id="GO:0004198">
    <property type="term" value="F:calcium-dependent cysteine-type endopeptidase activity"/>
    <property type="evidence" value="ECO:0000318"/>
    <property type="project" value="GO_Central"/>
</dbReference>
<dbReference type="EMBL" id="ABJB010963986">
    <property type="status" value="NOT_ANNOTATED_CDS"/>
    <property type="molecule type" value="Genomic_DNA"/>
</dbReference>
<sequence length="376" mass="42626">MVASTAILAMHKDLLARVVPEPQNFDEDKYAGIFHFRLWKDNRWVDVPVDDRLPVNEDGELLFMCSRTKDEFWSALLEKAFAKLHGGYAALEGGSGVEAMLTFTGGLSEQIDLSEPHKDFYKTLQKAFERSSLLTCSILEEEKGGKGLSVLHEYSLTGVNKVTLPDVGTVELVRLRNPWGSSEWKGPWGDKMSMEDFLKHFQLLDICHLGPDTLSSHTTGESASKRWEMSTFEGAWVEDPCSCPVPLTQEYLEDNTKVAEVEEFRPSREVTKRFLLLPGNFCVIPATEEPDLAGEFLLRIYTEKKSISKEHDETPGIIEKPPASFRYGFQAAFKESDKDCTGYLSTYELRNALRNADIFDEWDEDKENASWLPGMR</sequence>
<dbReference type="Gene3D" id="2.60.120.380">
    <property type="match status" value="1"/>
</dbReference>
<dbReference type="VEuPathDB" id="VectorBase:ISCI002386"/>
<dbReference type="Pfam" id="PF01067">
    <property type="entry name" value="Calpain_III"/>
    <property type="match status" value="1"/>
</dbReference>
<dbReference type="SUPFAM" id="SSF47473">
    <property type="entry name" value="EF-hand"/>
    <property type="match status" value="1"/>
</dbReference>
<dbReference type="PRINTS" id="PR00704">
    <property type="entry name" value="CALPAIN"/>
</dbReference>
<dbReference type="PROSITE" id="PS50222">
    <property type="entry name" value="EF_HAND_2"/>
    <property type="match status" value="1"/>
</dbReference>
<dbReference type="EC" id="3.4.22.52" evidence="9"/>
<dbReference type="SMART" id="SM00720">
    <property type="entry name" value="calpain_III"/>
    <property type="match status" value="1"/>
</dbReference>
<dbReference type="Pfam" id="PF00648">
    <property type="entry name" value="Peptidase_C2"/>
    <property type="match status" value="1"/>
</dbReference>
<dbReference type="AlphaFoldDB" id="B7PCL2"/>
<dbReference type="GO" id="GO:0006508">
    <property type="term" value="P:proteolysis"/>
    <property type="evidence" value="ECO:0000318"/>
    <property type="project" value="GO_Central"/>
</dbReference>
<dbReference type="InterPro" id="IPR011992">
    <property type="entry name" value="EF-hand-dom_pair"/>
</dbReference>
<keyword evidence="4" id="KW-0106">Calcium</keyword>
<dbReference type="InterPro" id="IPR022683">
    <property type="entry name" value="Calpain_III"/>
</dbReference>
<dbReference type="SMART" id="SM00230">
    <property type="entry name" value="CysPc"/>
    <property type="match status" value="1"/>
</dbReference>
<comment type="similarity">
    <text evidence="1">Belongs to the peptidase C2 family.</text>
</comment>
<dbReference type="InterPro" id="IPR018247">
    <property type="entry name" value="EF_Hand_1_Ca_BS"/>
</dbReference>
<dbReference type="InterPro" id="IPR036213">
    <property type="entry name" value="Calpain_III_sf"/>
</dbReference>
<dbReference type="EMBL" id="ABJB011007901">
    <property type="status" value="NOT_ANNOTATED_CDS"/>
    <property type="molecule type" value="Genomic_DNA"/>
</dbReference>
<evidence type="ECO:0000256" key="3">
    <source>
        <dbReference type="ARBA" id="ARBA00022801"/>
    </source>
</evidence>
<dbReference type="PANTHER" id="PTHR10183">
    <property type="entry name" value="CALPAIN"/>
    <property type="match status" value="1"/>
</dbReference>
<dbReference type="CDD" id="cd00044">
    <property type="entry name" value="CysPc"/>
    <property type="match status" value="1"/>
</dbReference>
<dbReference type="PROSITE" id="PS50203">
    <property type="entry name" value="CALPAIN_CAT"/>
    <property type="match status" value="1"/>
</dbReference>
<organism>
    <name type="scientific">Ixodes scapularis</name>
    <name type="common">Black-legged tick</name>
    <name type="synonym">Deer tick</name>
    <dbReference type="NCBI Taxonomy" id="6945"/>
    <lineage>
        <taxon>Eukaryota</taxon>
        <taxon>Metazoa</taxon>
        <taxon>Ecdysozoa</taxon>
        <taxon>Arthropoda</taxon>
        <taxon>Chelicerata</taxon>
        <taxon>Arachnida</taxon>
        <taxon>Acari</taxon>
        <taxon>Parasitiformes</taxon>
        <taxon>Ixodida</taxon>
        <taxon>Ixodoidea</taxon>
        <taxon>Ixodidae</taxon>
        <taxon>Ixodinae</taxon>
        <taxon>Ixodes</taxon>
    </lineage>
</organism>
<evidence type="ECO:0000256" key="6">
    <source>
        <dbReference type="PROSITE-ProRule" id="PRU00239"/>
    </source>
</evidence>
<dbReference type="Gene3D" id="3.90.70.10">
    <property type="entry name" value="Cysteine proteinases"/>
    <property type="match status" value="1"/>
</dbReference>
<dbReference type="EnsemblMetazoa" id="ISCW002386-RA">
    <property type="protein sequence ID" value="ISCW002386-PA"/>
    <property type="gene ID" value="ISCW002386"/>
</dbReference>
<dbReference type="PaxDb" id="6945-B7PCL2"/>
<reference evidence="10" key="2">
    <citation type="submission" date="2020-05" db="UniProtKB">
        <authorList>
            <consortium name="EnsemblMetazoa"/>
        </authorList>
    </citation>
    <scope>IDENTIFICATION</scope>
    <source>
        <strain evidence="10">wikel</strain>
    </source>
</reference>
<name>B7PCL2_IXOSC</name>
<dbReference type="Proteomes" id="UP000001555">
    <property type="component" value="Unassembled WGS sequence"/>
</dbReference>
<reference evidence="9 11" key="1">
    <citation type="submission" date="2008-03" db="EMBL/GenBank/DDBJ databases">
        <title>Annotation of Ixodes scapularis.</title>
        <authorList>
            <consortium name="Ixodes scapularis Genome Project Consortium"/>
            <person name="Caler E."/>
            <person name="Hannick L.I."/>
            <person name="Bidwell S."/>
            <person name="Joardar V."/>
            <person name="Thiagarajan M."/>
            <person name="Amedeo P."/>
            <person name="Galinsky K.J."/>
            <person name="Schobel S."/>
            <person name="Inman J."/>
            <person name="Hostetler J."/>
            <person name="Miller J."/>
            <person name="Hammond M."/>
            <person name="Megy K."/>
            <person name="Lawson D."/>
            <person name="Kodira C."/>
            <person name="Sutton G."/>
            <person name="Meyer J."/>
            <person name="Hill C.A."/>
            <person name="Birren B."/>
            <person name="Nene V."/>
            <person name="Collins F."/>
            <person name="Alarcon-Chaidez F."/>
            <person name="Wikel S."/>
            <person name="Strausberg R."/>
        </authorList>
    </citation>
    <scope>NUCLEOTIDE SEQUENCE [LARGE SCALE GENOMIC DNA]</scope>
    <source>
        <strain evidence="11">Wikel</strain>
        <strain evidence="9">Wikel colony</strain>
    </source>
</reference>
<evidence type="ECO:0000259" key="7">
    <source>
        <dbReference type="PROSITE" id="PS50203"/>
    </source>
</evidence>
<dbReference type="EMBL" id="DS684486">
    <property type="protein sequence ID" value="EEC04334.1"/>
    <property type="molecule type" value="Genomic_DNA"/>
</dbReference>
<keyword evidence="2 9" id="KW-0645">Protease</keyword>